<accession>A0ACA9QW21</accession>
<keyword evidence="2" id="KW-1185">Reference proteome</keyword>
<gene>
    <name evidence="1" type="ORF">ACOLOM_LOCUS13486</name>
</gene>
<name>A0ACA9QW21_9GLOM</name>
<reference evidence="1" key="1">
    <citation type="submission" date="2021-06" db="EMBL/GenBank/DDBJ databases">
        <authorList>
            <person name="Kallberg Y."/>
            <person name="Tangrot J."/>
            <person name="Rosling A."/>
        </authorList>
    </citation>
    <scope>NUCLEOTIDE SEQUENCE</scope>
    <source>
        <strain evidence="1">CL356</strain>
    </source>
</reference>
<feature type="non-terminal residue" evidence="1">
    <location>
        <position position="68"/>
    </location>
</feature>
<evidence type="ECO:0000313" key="2">
    <source>
        <dbReference type="Proteomes" id="UP000789525"/>
    </source>
</evidence>
<organism evidence="1 2">
    <name type="scientific">Acaulospora colombiana</name>
    <dbReference type="NCBI Taxonomy" id="27376"/>
    <lineage>
        <taxon>Eukaryota</taxon>
        <taxon>Fungi</taxon>
        <taxon>Fungi incertae sedis</taxon>
        <taxon>Mucoromycota</taxon>
        <taxon>Glomeromycotina</taxon>
        <taxon>Glomeromycetes</taxon>
        <taxon>Diversisporales</taxon>
        <taxon>Acaulosporaceae</taxon>
        <taxon>Acaulospora</taxon>
    </lineage>
</organism>
<dbReference type="Proteomes" id="UP000789525">
    <property type="component" value="Unassembled WGS sequence"/>
</dbReference>
<evidence type="ECO:0000313" key="1">
    <source>
        <dbReference type="EMBL" id="CAG8766669.1"/>
    </source>
</evidence>
<dbReference type="EMBL" id="CAJVPT010062275">
    <property type="protein sequence ID" value="CAG8766669.1"/>
    <property type="molecule type" value="Genomic_DNA"/>
</dbReference>
<sequence length="68" mass="7880">VHATYKGSWPPHASAHLDFFPYHYNSPDTNAMTYHTNNEQTEREGIYQPSTTNALIRIWRKSLEESNG</sequence>
<proteinExistence type="predicted"/>
<feature type="non-terminal residue" evidence="1">
    <location>
        <position position="1"/>
    </location>
</feature>
<comment type="caution">
    <text evidence="1">The sequence shown here is derived from an EMBL/GenBank/DDBJ whole genome shotgun (WGS) entry which is preliminary data.</text>
</comment>
<protein>
    <submittedName>
        <fullName evidence="1">10420_t:CDS:1</fullName>
    </submittedName>
</protein>